<reference evidence="3 5" key="1">
    <citation type="submission" date="2020-01" db="EMBL/GenBank/DDBJ databases">
        <authorList>
            <consortium name="DOE Joint Genome Institute"/>
            <person name="Haridas S."/>
            <person name="Albert R."/>
            <person name="Binder M."/>
            <person name="Bloem J."/>
            <person name="Labutti K."/>
            <person name="Salamov A."/>
            <person name="Andreopoulos B."/>
            <person name="Baker S.E."/>
            <person name="Barry K."/>
            <person name="Bills G."/>
            <person name="Bluhm B.H."/>
            <person name="Cannon C."/>
            <person name="Castanera R."/>
            <person name="Culley D.E."/>
            <person name="Daum C."/>
            <person name="Ezra D."/>
            <person name="Gonzalez J.B."/>
            <person name="Henrissat B."/>
            <person name="Kuo A."/>
            <person name="Liang C."/>
            <person name="Lipzen A."/>
            <person name="Lutzoni F."/>
            <person name="Magnuson J."/>
            <person name="Mondo S."/>
            <person name="Nolan M."/>
            <person name="Ohm R."/>
            <person name="Pangilinan J."/>
            <person name="Park H.-J."/>
            <person name="Ramirez L."/>
            <person name="Alfaro M."/>
            <person name="Sun H."/>
            <person name="Tritt A."/>
            <person name="Yoshinaga Y."/>
            <person name="Zwiers L.-H."/>
            <person name="Turgeon B.G."/>
            <person name="Goodwin S.B."/>
            <person name="Spatafora J.W."/>
            <person name="Crous P.W."/>
            <person name="Grigoriev I.V."/>
        </authorList>
    </citation>
    <scope>NUCLEOTIDE SEQUENCE</scope>
    <source>
        <strain evidence="3 5">CBS 781.70</strain>
    </source>
</reference>
<evidence type="ECO:0000256" key="1">
    <source>
        <dbReference type="SAM" id="MobiDB-lite"/>
    </source>
</evidence>
<dbReference type="OrthoDB" id="2133190at2759"/>
<feature type="region of interest" description="Disordered" evidence="1">
    <location>
        <begin position="233"/>
        <end position="263"/>
    </location>
</feature>
<dbReference type="RefSeq" id="XP_033535833.1">
    <property type="nucleotide sequence ID" value="XM_033674812.1"/>
</dbReference>
<dbReference type="InterPro" id="IPR011598">
    <property type="entry name" value="bHLH_dom"/>
</dbReference>
<dbReference type="AlphaFoldDB" id="A0A6G1G880"/>
<reference evidence="5" key="2">
    <citation type="submission" date="2020-04" db="EMBL/GenBank/DDBJ databases">
        <authorList>
            <consortium name="NCBI Genome Project"/>
        </authorList>
    </citation>
    <scope>NUCLEOTIDE SEQUENCE</scope>
    <source>
        <strain evidence="5">CBS 781.70</strain>
    </source>
</reference>
<sequence length="263" mass="29694">MTFYTAEQMRGDQMATMTPAASLLPQTFFDTPLDTGWSGDVNFGKGMSSLNNPSMLVNNLQLDQQLPPETVDWVQYDAPSWNNSTPSDFPVDQNPGMISLEESDETPSSDILDRGISNPFQASIEVEPPRRKRGRPRKIRDEPAVPTLPRAARGRQPHTEVEKKYRNSLNQGMEQLRKALPHNPKEPERDSDCHCQVRLSKLGVLVAAADWLGRRTEEVAELEQQLEELGLMKEENTSLKEENTSLREENESMRSKLSTLSLD</sequence>
<dbReference type="CDD" id="cd14686">
    <property type="entry name" value="bZIP"/>
    <property type="match status" value="1"/>
</dbReference>
<dbReference type="SMART" id="SM00353">
    <property type="entry name" value="HLH"/>
    <property type="match status" value="1"/>
</dbReference>
<feature type="compositionally biased region" description="Basic and acidic residues" evidence="1">
    <location>
        <begin position="233"/>
        <end position="254"/>
    </location>
</feature>
<dbReference type="SUPFAM" id="SSF47459">
    <property type="entry name" value="HLH, helix-loop-helix DNA-binding domain"/>
    <property type="match status" value="1"/>
</dbReference>
<evidence type="ECO:0000259" key="2">
    <source>
        <dbReference type="PROSITE" id="PS50888"/>
    </source>
</evidence>
<dbReference type="EMBL" id="ML975153">
    <property type="protein sequence ID" value="KAF1814202.1"/>
    <property type="molecule type" value="Genomic_DNA"/>
</dbReference>
<proteinExistence type="predicted"/>
<dbReference type="GeneID" id="54415382"/>
<keyword evidence="4" id="KW-1185">Reference proteome</keyword>
<evidence type="ECO:0000313" key="3">
    <source>
        <dbReference type="EMBL" id="KAF1814202.1"/>
    </source>
</evidence>
<dbReference type="GO" id="GO:0046983">
    <property type="term" value="F:protein dimerization activity"/>
    <property type="evidence" value="ECO:0007669"/>
    <property type="project" value="InterPro"/>
</dbReference>
<gene>
    <name evidence="3 5" type="ORF">P152DRAFT_263784</name>
</gene>
<evidence type="ECO:0000313" key="5">
    <source>
        <dbReference type="RefSeq" id="XP_033535833.1"/>
    </source>
</evidence>
<evidence type="ECO:0000313" key="4">
    <source>
        <dbReference type="Proteomes" id="UP000504638"/>
    </source>
</evidence>
<name>A0A6G1G880_9PEZI</name>
<accession>A0A6G1G880</accession>
<dbReference type="InterPro" id="IPR036638">
    <property type="entry name" value="HLH_DNA-bd_sf"/>
</dbReference>
<reference evidence="5" key="3">
    <citation type="submission" date="2025-04" db="UniProtKB">
        <authorList>
            <consortium name="RefSeq"/>
        </authorList>
    </citation>
    <scope>IDENTIFICATION</scope>
    <source>
        <strain evidence="5">CBS 781.70</strain>
    </source>
</reference>
<dbReference type="PROSITE" id="PS50888">
    <property type="entry name" value="BHLH"/>
    <property type="match status" value="1"/>
</dbReference>
<protein>
    <recommendedName>
        <fullName evidence="2">BHLH domain-containing protein</fullName>
    </recommendedName>
</protein>
<feature type="domain" description="BHLH" evidence="2">
    <location>
        <begin position="153"/>
        <end position="215"/>
    </location>
</feature>
<feature type="region of interest" description="Disordered" evidence="1">
    <location>
        <begin position="82"/>
        <end position="162"/>
    </location>
</feature>
<dbReference type="Pfam" id="PF00010">
    <property type="entry name" value="HLH"/>
    <property type="match status" value="1"/>
</dbReference>
<dbReference type="Gene3D" id="4.10.280.10">
    <property type="entry name" value="Helix-loop-helix DNA-binding domain"/>
    <property type="match status" value="1"/>
</dbReference>
<dbReference type="Proteomes" id="UP000504638">
    <property type="component" value="Unplaced"/>
</dbReference>
<organism evidence="3">
    <name type="scientific">Eremomyces bilateralis CBS 781.70</name>
    <dbReference type="NCBI Taxonomy" id="1392243"/>
    <lineage>
        <taxon>Eukaryota</taxon>
        <taxon>Fungi</taxon>
        <taxon>Dikarya</taxon>
        <taxon>Ascomycota</taxon>
        <taxon>Pezizomycotina</taxon>
        <taxon>Dothideomycetes</taxon>
        <taxon>Dothideomycetes incertae sedis</taxon>
        <taxon>Eremomycetales</taxon>
        <taxon>Eremomycetaceae</taxon>
        <taxon>Eremomyces</taxon>
    </lineage>
</organism>